<sequence length="293" mass="31291">MSTSDASPAIPESTSDDFPARPRAPARPAPGIYIPAPVSLFSLPTTTTTATATATATTTTTPSTPRLNRRPPPPSSSPSPASALPARRYLRHRAPRLRRAPTKRRRRRSPTRASLGAASRARAERRRGERWSAPSIQGGSQESRAGWVFGERGRGRVSPLRRSVVTGWDERTIYLEEETYASTITSRVGIDIATGAERTVLGDCPAIPDLLADKAKSGTALGGDSKGANAKSKSAKGTGVKWVMGGKGVKGGKEVNGAIEVPRWTRKLRLDGGMFKTLFPRMRKREGVVAAAA</sequence>
<name>A0A8H6HBS3_9AGAR</name>
<protein>
    <submittedName>
        <fullName evidence="2">Uncharacterized protein</fullName>
    </submittedName>
</protein>
<keyword evidence="3" id="KW-1185">Reference proteome</keyword>
<organism evidence="2 3">
    <name type="scientific">Ephemerocybe angulata</name>
    <dbReference type="NCBI Taxonomy" id="980116"/>
    <lineage>
        <taxon>Eukaryota</taxon>
        <taxon>Fungi</taxon>
        <taxon>Dikarya</taxon>
        <taxon>Basidiomycota</taxon>
        <taxon>Agaricomycotina</taxon>
        <taxon>Agaricomycetes</taxon>
        <taxon>Agaricomycetidae</taxon>
        <taxon>Agaricales</taxon>
        <taxon>Agaricineae</taxon>
        <taxon>Psathyrellaceae</taxon>
        <taxon>Ephemerocybe</taxon>
    </lineage>
</organism>
<dbReference type="Proteomes" id="UP000521943">
    <property type="component" value="Unassembled WGS sequence"/>
</dbReference>
<evidence type="ECO:0000313" key="3">
    <source>
        <dbReference type="Proteomes" id="UP000521943"/>
    </source>
</evidence>
<feature type="compositionally biased region" description="Basic residues" evidence="1">
    <location>
        <begin position="88"/>
        <end position="110"/>
    </location>
</feature>
<feature type="compositionally biased region" description="Low complexity" evidence="1">
    <location>
        <begin position="29"/>
        <end position="66"/>
    </location>
</feature>
<feature type="compositionally biased region" description="Low complexity" evidence="1">
    <location>
        <begin position="78"/>
        <end position="87"/>
    </location>
</feature>
<comment type="caution">
    <text evidence="2">The sequence shown here is derived from an EMBL/GenBank/DDBJ whole genome shotgun (WGS) entry which is preliminary data.</text>
</comment>
<dbReference type="EMBL" id="JACGCI010000163">
    <property type="protein sequence ID" value="KAF6742906.1"/>
    <property type="molecule type" value="Genomic_DNA"/>
</dbReference>
<feature type="compositionally biased region" description="Low complexity" evidence="1">
    <location>
        <begin position="226"/>
        <end position="237"/>
    </location>
</feature>
<dbReference type="AlphaFoldDB" id="A0A8H6HBS3"/>
<feature type="compositionally biased region" description="Low complexity" evidence="1">
    <location>
        <begin position="111"/>
        <end position="120"/>
    </location>
</feature>
<gene>
    <name evidence="2" type="ORF">DFP72DRAFT_154787</name>
</gene>
<dbReference type="OrthoDB" id="3066663at2759"/>
<feature type="region of interest" description="Disordered" evidence="1">
    <location>
        <begin position="218"/>
        <end position="237"/>
    </location>
</feature>
<feature type="region of interest" description="Disordered" evidence="1">
    <location>
        <begin position="1"/>
        <end position="141"/>
    </location>
</feature>
<accession>A0A8H6HBS3</accession>
<evidence type="ECO:0000256" key="1">
    <source>
        <dbReference type="SAM" id="MobiDB-lite"/>
    </source>
</evidence>
<reference evidence="2 3" key="1">
    <citation type="submission" date="2020-07" db="EMBL/GenBank/DDBJ databases">
        <title>Comparative genomics of pyrophilous fungi reveals a link between fire events and developmental genes.</title>
        <authorList>
            <consortium name="DOE Joint Genome Institute"/>
            <person name="Steindorff A.S."/>
            <person name="Carver A."/>
            <person name="Calhoun S."/>
            <person name="Stillman K."/>
            <person name="Liu H."/>
            <person name="Lipzen A."/>
            <person name="Pangilinan J."/>
            <person name="Labutti K."/>
            <person name="Bruns T.D."/>
            <person name="Grigoriev I.V."/>
        </authorList>
    </citation>
    <scope>NUCLEOTIDE SEQUENCE [LARGE SCALE GENOMIC DNA]</scope>
    <source>
        <strain evidence="2 3">CBS 144469</strain>
    </source>
</reference>
<proteinExistence type="predicted"/>
<evidence type="ECO:0000313" key="2">
    <source>
        <dbReference type="EMBL" id="KAF6742906.1"/>
    </source>
</evidence>